<proteinExistence type="predicted"/>
<dbReference type="RefSeq" id="XP_058343458.1">
    <property type="nucleotide sequence ID" value="XM_058485935.1"/>
</dbReference>
<sequence length="115" mass="13246">MNENNYEPGLYESDVLPCHGSNWPCVIRAVLSQEQGIARRCSYGGDLVCEFLLICFLPWRGSPIETTITMITTFTTMTITMITTFTTMTMMTTTRFKRKPARSHSLQLVYFWMLV</sequence>
<accession>A0AAD7V5B7</accession>
<evidence type="ECO:0000256" key="1">
    <source>
        <dbReference type="SAM" id="Phobius"/>
    </source>
</evidence>
<name>A0AAD7V5B7_9FUNG</name>
<protein>
    <submittedName>
        <fullName evidence="2">Uncharacterized protein</fullName>
    </submittedName>
</protein>
<organism evidence="2 3">
    <name type="scientific">Lichtheimia ornata</name>
    <dbReference type="NCBI Taxonomy" id="688661"/>
    <lineage>
        <taxon>Eukaryota</taxon>
        <taxon>Fungi</taxon>
        <taxon>Fungi incertae sedis</taxon>
        <taxon>Mucoromycota</taxon>
        <taxon>Mucoromycotina</taxon>
        <taxon>Mucoromycetes</taxon>
        <taxon>Mucorales</taxon>
        <taxon>Lichtheimiaceae</taxon>
        <taxon>Lichtheimia</taxon>
    </lineage>
</organism>
<dbReference type="AlphaFoldDB" id="A0AAD7V5B7"/>
<keyword evidence="1" id="KW-1133">Transmembrane helix</keyword>
<keyword evidence="3" id="KW-1185">Reference proteome</keyword>
<evidence type="ECO:0000313" key="3">
    <source>
        <dbReference type="Proteomes" id="UP001234581"/>
    </source>
</evidence>
<comment type="caution">
    <text evidence="2">The sequence shown here is derived from an EMBL/GenBank/DDBJ whole genome shotgun (WGS) entry which is preliminary data.</text>
</comment>
<keyword evidence="1" id="KW-0472">Membrane</keyword>
<dbReference type="Proteomes" id="UP001234581">
    <property type="component" value="Unassembled WGS sequence"/>
</dbReference>
<evidence type="ECO:0000313" key="2">
    <source>
        <dbReference type="EMBL" id="KAJ8658545.1"/>
    </source>
</evidence>
<keyword evidence="1" id="KW-0812">Transmembrane</keyword>
<dbReference type="EMBL" id="JARTCD010000024">
    <property type="protein sequence ID" value="KAJ8658545.1"/>
    <property type="molecule type" value="Genomic_DNA"/>
</dbReference>
<gene>
    <name evidence="2" type="ORF">O0I10_005898</name>
</gene>
<dbReference type="GeneID" id="83213310"/>
<reference evidence="2 3" key="1">
    <citation type="submission" date="2023-03" db="EMBL/GenBank/DDBJ databases">
        <title>Genome sequence of Lichtheimia ornata CBS 291.66.</title>
        <authorList>
            <person name="Mohabir J.T."/>
            <person name="Shea T.P."/>
            <person name="Kurbessoian T."/>
            <person name="Berby B."/>
            <person name="Fontaine J."/>
            <person name="Livny J."/>
            <person name="Gnirke A."/>
            <person name="Stajich J.E."/>
            <person name="Cuomo C.A."/>
        </authorList>
    </citation>
    <scope>NUCLEOTIDE SEQUENCE [LARGE SCALE GENOMIC DNA]</scope>
    <source>
        <strain evidence="2">CBS 291.66</strain>
    </source>
</reference>
<feature type="transmembrane region" description="Helical" evidence="1">
    <location>
        <begin position="68"/>
        <end position="92"/>
    </location>
</feature>